<accession>A0A1Z4BYW9</accession>
<evidence type="ECO:0000313" key="4">
    <source>
        <dbReference type="EMBL" id="ASF46504.1"/>
    </source>
</evidence>
<keyword evidence="1" id="KW-0812">Transmembrane</keyword>
<feature type="transmembrane region" description="Helical" evidence="1">
    <location>
        <begin position="399"/>
        <end position="425"/>
    </location>
</feature>
<organism evidence="4 5">
    <name type="scientific">Methylovulum psychrotolerans</name>
    <dbReference type="NCBI Taxonomy" id="1704499"/>
    <lineage>
        <taxon>Bacteria</taxon>
        <taxon>Pseudomonadati</taxon>
        <taxon>Pseudomonadota</taxon>
        <taxon>Gammaproteobacteria</taxon>
        <taxon>Methylococcales</taxon>
        <taxon>Methylococcaceae</taxon>
        <taxon>Methylovulum</taxon>
    </lineage>
</organism>
<feature type="domain" description="DUF7088" evidence="3">
    <location>
        <begin position="47"/>
        <end position="112"/>
    </location>
</feature>
<protein>
    <submittedName>
        <fullName evidence="4">ABC transporter</fullName>
    </submittedName>
</protein>
<sequence>MNLFLTRYPRLKNRLLTLAILGLLALAGWLSTLYPLRWDMTAHAGNTLSVASQKLLAAMPDDVKITAYLKKGQPVRLQIAQLLERYSRHKANFSLSFIDPDSQPEKTRELEIGPEGMVLVEYRGHTEKLKFVDESTLSNALLQLSHAERRWVSFLTGHGERAPDGVANFAWGQFGKELALRNITALPLNLANVTTIPDNSGALVIADPSVPLLPGELAMLRQYIDKGGNLLLLAEPGNQHLAALQKNLGLQQAPTAIIDTSTRLYGIDDPSFVIASAYPDHPITRGLQLISVYPAAVALSADKSSSFQAKPLLESAGQVSATAANPSQVFAYTLTRNVDKKQQRIVAIGDSDFLANAYLGNVGNLDVGMRIINWLLQNDEFIDIPIQTATDKSLNLPSLAVAVIGFGFLLGLPLVLVVTGFVIWYRRKSQ</sequence>
<dbReference type="Pfam" id="PF09822">
    <property type="entry name" value="ABC_transp_aux"/>
    <property type="match status" value="1"/>
</dbReference>
<dbReference type="Proteomes" id="UP000197019">
    <property type="component" value="Chromosome"/>
</dbReference>
<evidence type="ECO:0000259" key="3">
    <source>
        <dbReference type="Pfam" id="PF23357"/>
    </source>
</evidence>
<reference evidence="4 5" key="1">
    <citation type="submission" date="2017-06" db="EMBL/GenBank/DDBJ databases">
        <title>Genome Sequencing of the methanotroph Methylovulum psychrotolerants str. HV10-M2 isolated from a high-altitude environment.</title>
        <authorList>
            <person name="Mateos-Rivera A."/>
        </authorList>
    </citation>
    <scope>NUCLEOTIDE SEQUENCE [LARGE SCALE GENOMIC DNA]</scope>
    <source>
        <strain evidence="4 5">HV10_M2</strain>
    </source>
</reference>
<dbReference type="InterPro" id="IPR055396">
    <property type="entry name" value="DUF7088"/>
</dbReference>
<dbReference type="InterPro" id="IPR019196">
    <property type="entry name" value="ABC_transp_unknown"/>
</dbReference>
<evidence type="ECO:0000313" key="5">
    <source>
        <dbReference type="Proteomes" id="UP000197019"/>
    </source>
</evidence>
<dbReference type="Pfam" id="PF23357">
    <property type="entry name" value="DUF7088"/>
    <property type="match status" value="1"/>
</dbReference>
<evidence type="ECO:0000256" key="1">
    <source>
        <dbReference type="SAM" id="Phobius"/>
    </source>
</evidence>
<dbReference type="KEGG" id="mpsy:CEK71_10720"/>
<keyword evidence="1" id="KW-1133">Transmembrane helix</keyword>
<keyword evidence="5" id="KW-1185">Reference proteome</keyword>
<evidence type="ECO:0000259" key="2">
    <source>
        <dbReference type="Pfam" id="PF09822"/>
    </source>
</evidence>
<keyword evidence="1" id="KW-0472">Membrane</keyword>
<dbReference type="AlphaFoldDB" id="A0A1Z4BYW9"/>
<dbReference type="SUPFAM" id="SSF52317">
    <property type="entry name" value="Class I glutamine amidotransferase-like"/>
    <property type="match status" value="1"/>
</dbReference>
<dbReference type="OrthoDB" id="8530910at2"/>
<dbReference type="InterPro" id="IPR029062">
    <property type="entry name" value="Class_I_gatase-like"/>
</dbReference>
<dbReference type="EMBL" id="CP022129">
    <property type="protein sequence ID" value="ASF46504.1"/>
    <property type="molecule type" value="Genomic_DNA"/>
</dbReference>
<feature type="domain" description="ABC-type uncharacterised transport system" evidence="2">
    <location>
        <begin position="152"/>
        <end position="358"/>
    </location>
</feature>
<dbReference type="RefSeq" id="WP_088619376.1">
    <property type="nucleotide sequence ID" value="NZ_CP022129.1"/>
</dbReference>
<proteinExistence type="predicted"/>
<gene>
    <name evidence="4" type="ORF">CEK71_10720</name>
</gene>
<name>A0A1Z4BYW9_9GAMM</name>